<feature type="compositionally biased region" description="Polar residues" evidence="1">
    <location>
        <begin position="280"/>
        <end position="289"/>
    </location>
</feature>
<evidence type="ECO:0000313" key="3">
    <source>
        <dbReference type="EMBL" id="RRJ16071.1"/>
    </source>
</evidence>
<dbReference type="SMART" id="SM00240">
    <property type="entry name" value="FHA"/>
    <property type="match status" value="1"/>
</dbReference>
<feature type="domain" description="FHA" evidence="2">
    <location>
        <begin position="388"/>
        <end position="439"/>
    </location>
</feature>
<dbReference type="InterPro" id="IPR008984">
    <property type="entry name" value="SMAD_FHA_dom_sf"/>
</dbReference>
<dbReference type="Proteomes" id="UP000276982">
    <property type="component" value="Unassembled WGS sequence"/>
</dbReference>
<dbReference type="SUPFAM" id="SSF49879">
    <property type="entry name" value="SMAD/FHA domain"/>
    <property type="match status" value="1"/>
</dbReference>
<reference evidence="3 4" key="1">
    <citation type="submission" date="2018-11" db="EMBL/GenBank/DDBJ databases">
        <title>Genome sequencing of Lachnoanaerobaculum orale DSM 24553T.</title>
        <authorList>
            <person name="Kook J.-K."/>
            <person name="Park S.-N."/>
            <person name="Lim Y.K."/>
        </authorList>
    </citation>
    <scope>NUCLEOTIDE SEQUENCE [LARGE SCALE GENOMIC DNA]</scope>
    <source>
        <strain evidence="3 4">DSM 24553</strain>
    </source>
</reference>
<dbReference type="InterPro" id="IPR000253">
    <property type="entry name" value="FHA_dom"/>
</dbReference>
<evidence type="ECO:0000259" key="2">
    <source>
        <dbReference type="PROSITE" id="PS50006"/>
    </source>
</evidence>
<dbReference type="CDD" id="cd00060">
    <property type="entry name" value="FHA"/>
    <property type="match status" value="1"/>
</dbReference>
<gene>
    <name evidence="3" type="ORF">EHW90_03380</name>
</gene>
<feature type="region of interest" description="Disordered" evidence="1">
    <location>
        <begin position="271"/>
        <end position="306"/>
    </location>
</feature>
<comment type="caution">
    <text evidence="3">The sequence shown here is derived from an EMBL/GenBank/DDBJ whole genome shotgun (WGS) entry which is preliminary data.</text>
</comment>
<accession>A0A3P3Q4B0</accession>
<dbReference type="InterPro" id="IPR045962">
    <property type="entry name" value="DUF6382"/>
</dbReference>
<sequence length="465" mass="52926">MLKKNETEKDIELIYNVAENEKIDNVSIGMMRNNDIKSLIPIDIVMNDSMTEFKYKTATIKNLNEYLSEELTKEELLDIFGNICKAVMDIEEYMLNESQIVLENEYIFVDNETIKMVLLPIYDRRNSISIPAFFKNLLLDMMVKNDKAAYFAADISKQISEQDSLSYDKFLQLISELKHRKYSEKPNTPKTEVRNEFKERKINNVEEPVRPVTPAVDYSGYSNRAQVPVNTQPPVSTFKPVNSQPVSNVNLNAKPAKEEKKKGLFGFGKSEKKQEMTKVPESSFNNGNSFLIPGRDEPVNVGTTAQKETKDKKKFSLFGKKKEKQAPKVENTVLVSKPQGSSFAETTVLQSSVNVGETTLLGFSQNVATGFLIWKRTGEKILINKSNFRIGREKSYVDFCISDNTSVGRNHAEIIRKDGSFFIRDLKSLNFTMVNGEKISSTVEVELWDNDVISLANEEFEFHIG</sequence>
<dbReference type="RefSeq" id="WP_124951227.1">
    <property type="nucleotide sequence ID" value="NZ_RRCM01000001.1"/>
</dbReference>
<protein>
    <submittedName>
        <fullName evidence="3">FHA domain-containing protein</fullName>
    </submittedName>
</protein>
<evidence type="ECO:0000256" key="1">
    <source>
        <dbReference type="SAM" id="MobiDB-lite"/>
    </source>
</evidence>
<proteinExistence type="predicted"/>
<dbReference type="AlphaFoldDB" id="A0A3P3Q4B0"/>
<organism evidence="3 4">
    <name type="scientific">Lachnoanaerobaculum orale</name>
    <dbReference type="NCBI Taxonomy" id="979627"/>
    <lineage>
        <taxon>Bacteria</taxon>
        <taxon>Bacillati</taxon>
        <taxon>Bacillota</taxon>
        <taxon>Clostridia</taxon>
        <taxon>Lachnospirales</taxon>
        <taxon>Lachnospiraceae</taxon>
        <taxon>Lachnoanaerobaculum</taxon>
    </lineage>
</organism>
<dbReference type="PROSITE" id="PS50006">
    <property type="entry name" value="FHA_DOMAIN"/>
    <property type="match status" value="1"/>
</dbReference>
<dbReference type="EMBL" id="RRCM01000001">
    <property type="protein sequence ID" value="RRJ16071.1"/>
    <property type="molecule type" value="Genomic_DNA"/>
</dbReference>
<dbReference type="Gene3D" id="2.60.200.20">
    <property type="match status" value="1"/>
</dbReference>
<keyword evidence="4" id="KW-1185">Reference proteome</keyword>
<name>A0A3P3Q4B0_9FIRM</name>
<evidence type="ECO:0000313" key="4">
    <source>
        <dbReference type="Proteomes" id="UP000276982"/>
    </source>
</evidence>
<dbReference type="Pfam" id="PF19909">
    <property type="entry name" value="DUF6382"/>
    <property type="match status" value="1"/>
</dbReference>
<dbReference type="Pfam" id="PF00498">
    <property type="entry name" value="FHA"/>
    <property type="match status" value="1"/>
</dbReference>